<dbReference type="InterPro" id="IPR050598">
    <property type="entry name" value="AminoAcid_Transporter"/>
</dbReference>
<dbReference type="PANTHER" id="PTHR11785:SF528">
    <property type="entry name" value="AMINO ACID TRANSPORTER PROTEIN JHI-21"/>
    <property type="match status" value="1"/>
</dbReference>
<dbReference type="RefSeq" id="XP_014668383.1">
    <property type="nucleotide sequence ID" value="XM_014812897.1"/>
</dbReference>
<dbReference type="Gene3D" id="1.20.1740.10">
    <property type="entry name" value="Amino acid/polyamine transporter I"/>
    <property type="match status" value="1"/>
</dbReference>
<evidence type="ECO:0000313" key="6">
    <source>
        <dbReference type="Proteomes" id="UP000695022"/>
    </source>
</evidence>
<feature type="transmembrane region" description="Helical" evidence="5">
    <location>
        <begin position="329"/>
        <end position="355"/>
    </location>
</feature>
<reference evidence="7 8" key="1">
    <citation type="submission" date="2025-05" db="UniProtKB">
        <authorList>
            <consortium name="RefSeq"/>
        </authorList>
    </citation>
    <scope>IDENTIFICATION</scope>
</reference>
<comment type="subcellular location">
    <subcellularLocation>
        <location evidence="1">Membrane</location>
        <topology evidence="1">Multi-pass membrane protein</topology>
    </subcellularLocation>
</comment>
<feature type="transmembrane region" description="Helical" evidence="5">
    <location>
        <begin position="210"/>
        <end position="229"/>
    </location>
</feature>
<gene>
    <name evidence="7 8 9 10 11 12 13 14" type="primary">LOC106809720</name>
</gene>
<protein>
    <submittedName>
        <fullName evidence="7 8">Y+L amino acid transporter 2-like</fullName>
    </submittedName>
</protein>
<evidence type="ECO:0000313" key="9">
    <source>
        <dbReference type="RefSeq" id="XP_014668385.1"/>
    </source>
</evidence>
<proteinExistence type="predicted"/>
<evidence type="ECO:0000256" key="5">
    <source>
        <dbReference type="SAM" id="Phobius"/>
    </source>
</evidence>
<feature type="transmembrane region" description="Helical" evidence="5">
    <location>
        <begin position="435"/>
        <end position="457"/>
    </location>
</feature>
<keyword evidence="6" id="KW-1185">Reference proteome</keyword>
<dbReference type="RefSeq" id="XP_014668387.1">
    <property type="nucleotide sequence ID" value="XM_014812901.1"/>
</dbReference>
<feature type="transmembrane region" description="Helical" evidence="5">
    <location>
        <begin position="92"/>
        <end position="113"/>
    </location>
</feature>
<feature type="transmembrane region" description="Helical" evidence="5">
    <location>
        <begin position="463"/>
        <end position="481"/>
    </location>
</feature>
<keyword evidence="3 5" id="KW-1133">Transmembrane helix</keyword>
<dbReference type="RefSeq" id="XP_014668390.1">
    <property type="nucleotide sequence ID" value="XM_014812904.1"/>
</dbReference>
<feature type="transmembrane region" description="Helical" evidence="5">
    <location>
        <begin position="400"/>
        <end position="423"/>
    </location>
</feature>
<accession>A0ABM1E869</accession>
<evidence type="ECO:0000313" key="12">
    <source>
        <dbReference type="RefSeq" id="XP_014668388.1"/>
    </source>
</evidence>
<evidence type="ECO:0000313" key="7">
    <source>
        <dbReference type="RefSeq" id="XP_014668383.1"/>
    </source>
</evidence>
<feature type="transmembrane region" description="Helical" evidence="5">
    <location>
        <begin position="375"/>
        <end position="394"/>
    </location>
</feature>
<dbReference type="RefSeq" id="XP_014668385.1">
    <property type="nucleotide sequence ID" value="XM_014812899.1"/>
</dbReference>
<evidence type="ECO:0000313" key="13">
    <source>
        <dbReference type="RefSeq" id="XP_014668389.1"/>
    </source>
</evidence>
<dbReference type="PANTHER" id="PTHR11785">
    <property type="entry name" value="AMINO ACID TRANSPORTER"/>
    <property type="match status" value="1"/>
</dbReference>
<name>A0ABM1E869_PRICU</name>
<feature type="transmembrane region" description="Helical" evidence="5">
    <location>
        <begin position="125"/>
        <end position="146"/>
    </location>
</feature>
<keyword evidence="4 5" id="KW-0472">Membrane</keyword>
<evidence type="ECO:0000256" key="2">
    <source>
        <dbReference type="ARBA" id="ARBA00022692"/>
    </source>
</evidence>
<evidence type="ECO:0000256" key="3">
    <source>
        <dbReference type="ARBA" id="ARBA00022989"/>
    </source>
</evidence>
<evidence type="ECO:0000313" key="14">
    <source>
        <dbReference type="RefSeq" id="XP_014668390.1"/>
    </source>
</evidence>
<evidence type="ECO:0000256" key="1">
    <source>
        <dbReference type="ARBA" id="ARBA00004141"/>
    </source>
</evidence>
<evidence type="ECO:0000313" key="8">
    <source>
        <dbReference type="RefSeq" id="XP_014668384.1"/>
    </source>
</evidence>
<feature type="transmembrane region" description="Helical" evidence="5">
    <location>
        <begin position="281"/>
        <end position="303"/>
    </location>
</feature>
<dbReference type="Pfam" id="PF13520">
    <property type="entry name" value="AA_permease_2"/>
    <property type="match status" value="1"/>
</dbReference>
<dbReference type="RefSeq" id="XP_014668389.1">
    <property type="nucleotide sequence ID" value="XM_014812903.1"/>
</dbReference>
<feature type="transmembrane region" description="Helical" evidence="5">
    <location>
        <begin position="59"/>
        <end position="80"/>
    </location>
</feature>
<evidence type="ECO:0000256" key="4">
    <source>
        <dbReference type="ARBA" id="ARBA00023136"/>
    </source>
</evidence>
<evidence type="ECO:0000313" key="11">
    <source>
        <dbReference type="RefSeq" id="XP_014668387.1"/>
    </source>
</evidence>
<feature type="transmembrane region" description="Helical" evidence="5">
    <location>
        <begin position="249"/>
        <end position="269"/>
    </location>
</feature>
<evidence type="ECO:0000313" key="10">
    <source>
        <dbReference type="RefSeq" id="XP_014668386.1"/>
    </source>
</evidence>
<dbReference type="GeneID" id="106809720"/>
<dbReference type="RefSeq" id="XP_014668384.1">
    <property type="nucleotide sequence ID" value="XM_014812898.1"/>
</dbReference>
<feature type="transmembrane region" description="Helical" evidence="5">
    <location>
        <begin position="181"/>
        <end position="198"/>
    </location>
</feature>
<dbReference type="RefSeq" id="XP_014668386.1">
    <property type="nucleotide sequence ID" value="XM_014812900.1"/>
</dbReference>
<dbReference type="Proteomes" id="UP000695022">
    <property type="component" value="Unplaced"/>
</dbReference>
<dbReference type="RefSeq" id="XP_014668388.1">
    <property type="nucleotide sequence ID" value="XM_014812902.1"/>
</dbReference>
<dbReference type="InterPro" id="IPR002293">
    <property type="entry name" value="AA/rel_permease1"/>
</dbReference>
<organism evidence="6 14">
    <name type="scientific">Priapulus caudatus</name>
    <name type="common">Priapulid worm</name>
    <dbReference type="NCBI Taxonomy" id="37621"/>
    <lineage>
        <taxon>Eukaryota</taxon>
        <taxon>Metazoa</taxon>
        <taxon>Ecdysozoa</taxon>
        <taxon>Scalidophora</taxon>
        <taxon>Priapulida</taxon>
        <taxon>Priapulimorpha</taxon>
        <taxon>Priapulimorphida</taxon>
        <taxon>Priapulidae</taxon>
        <taxon>Priapulus</taxon>
    </lineage>
</organism>
<keyword evidence="2 5" id="KW-0812">Transmembrane</keyword>
<sequence>MDQVRNLHWRREGYRPVETDVPELETSSPNLIHELKHVASEFRHKVEEVKQVVSLKRELGLVSAMSYVVGSIIGSGIFISPKGVLEHTGSSGFSLIVWSLCGLLALLGGLLYAELASTIPKSGGIYTYMNEFFGPLVAFVSLWSMFLGSPASNAVLAQTGATYVLQLFYGGCKPPGLSEQLLALLFIASVFYFNYIGVRSGATFQVVTTVGKVLALAVIICVGFFHLIKGETQNITMEGSRFNLGDLSLAFYIGMFAYSGWEVVVTAVEEIENPAKIVTQALIYGVLACVTVYILTNVAYYSVMSTQELLAAPAVAVLFGKKTMGVMHWIIPLFVSVSVIGGINSSVMSMSRYAYASSREGHMPRFLSLINVDKLTMKPAIFFSGLLSSLYVFVSGVYQLITYLQFLFWLNNLLLVSGVLWWRYKYPEKNRPVKFPIILHIILFVLSALLLVMPFWTQPKMCLYGLFLAAMSLPCYAVFIMESKCRPAAFKALDNFNEWLNMCMQLIFAATYEDEDVSNEMHTSMGTHPDEIHMEHLN</sequence>